<dbReference type="EMBL" id="RQPI01000004">
    <property type="protein sequence ID" value="RQW11837.1"/>
    <property type="molecule type" value="Genomic_DNA"/>
</dbReference>
<keyword evidence="2" id="KW-1185">Reference proteome</keyword>
<dbReference type="InterPro" id="IPR006944">
    <property type="entry name" value="Phage/GTA_portal"/>
</dbReference>
<sequence length="406" mass="45547">MGFFTNILAQKEYSMDDFTNDIRKRLNGGRTSSGQYVNEDRAMKFISVYSCVRVLAEGVGALPFFVYKKRPGGGKDKADTHPVFELLHDRPNSEMTSQSWREAQVGHLATSGNCYSATSLNRRGQVADIYPIAWNECTPIRNKVTGKIEYEIAGDGTYPAERIFHVPGFGFDGLFGYSPIRMAADAVGLGIASSEFTSHFYQNGMNVGGVLEHPQALSDVAYNRLQEWINEKGVGLGNSWKPLILEDGMKFSRIPMPFVDAQFIETRKLNRDEICGLFRVPPHMIANLERSTNNNIEHQGIEFVMHTLMPYLTRFEQTANWKLFTPAERAAGYYVKFNVDGLLRGDYKSRQEGLAIQRQNGTINADEWRELEDRNPIEDGSGQIYIVNTAAQPLQTAGQTPKEGGD</sequence>
<dbReference type="Pfam" id="PF04860">
    <property type="entry name" value="Phage_portal"/>
    <property type="match status" value="1"/>
</dbReference>
<evidence type="ECO:0000313" key="1">
    <source>
        <dbReference type="EMBL" id="RQW11837.1"/>
    </source>
</evidence>
<organism evidence="1 2">
    <name type="scientific">Paenibacillus rhizophilus</name>
    <dbReference type="NCBI Taxonomy" id="1850366"/>
    <lineage>
        <taxon>Bacteria</taxon>
        <taxon>Bacillati</taxon>
        <taxon>Bacillota</taxon>
        <taxon>Bacilli</taxon>
        <taxon>Bacillales</taxon>
        <taxon>Paenibacillaceae</taxon>
        <taxon>Paenibacillus</taxon>
    </lineage>
</organism>
<dbReference type="OrthoDB" id="9765386at2"/>
<comment type="caution">
    <text evidence="1">The sequence shown here is derived from an EMBL/GenBank/DDBJ whole genome shotgun (WGS) entry which is preliminary data.</text>
</comment>
<dbReference type="AlphaFoldDB" id="A0A3N9P942"/>
<reference evidence="1 2" key="1">
    <citation type="submission" date="2018-11" db="EMBL/GenBank/DDBJ databases">
        <title>Genome sequence of strain 7197.</title>
        <authorList>
            <person name="Gao J."/>
            <person name="Sun J."/>
        </authorList>
    </citation>
    <scope>NUCLEOTIDE SEQUENCE [LARGE SCALE GENOMIC DNA]</scope>
    <source>
        <strain evidence="1 2">7197</strain>
    </source>
</reference>
<accession>A0A3N9P942</accession>
<evidence type="ECO:0000313" key="2">
    <source>
        <dbReference type="Proteomes" id="UP000282529"/>
    </source>
</evidence>
<name>A0A3N9P942_9BACL</name>
<protein>
    <submittedName>
        <fullName evidence="1">Phage portal protein</fullName>
    </submittedName>
</protein>
<proteinExistence type="predicted"/>
<gene>
    <name evidence="1" type="ORF">EH198_09160</name>
</gene>
<dbReference type="InterPro" id="IPR006427">
    <property type="entry name" value="Portal_HK97"/>
</dbReference>
<dbReference type="NCBIfam" id="TIGR01537">
    <property type="entry name" value="portal_HK97"/>
    <property type="match status" value="1"/>
</dbReference>
<dbReference type="Proteomes" id="UP000282529">
    <property type="component" value="Unassembled WGS sequence"/>
</dbReference>
<dbReference type="RefSeq" id="WP_124695246.1">
    <property type="nucleotide sequence ID" value="NZ_JBHUFE010000039.1"/>
</dbReference>